<evidence type="ECO:0000256" key="1">
    <source>
        <dbReference type="ARBA" id="ARBA00022741"/>
    </source>
</evidence>
<dbReference type="RefSeq" id="WP_154544080.1">
    <property type="nucleotide sequence ID" value="NZ_VUMY01000006.1"/>
</dbReference>
<reference evidence="5 6" key="1">
    <citation type="submission" date="2019-08" db="EMBL/GenBank/DDBJ databases">
        <title>In-depth cultivation of the pig gut microbiome towards novel bacterial diversity and tailored functional studies.</title>
        <authorList>
            <person name="Wylensek D."/>
            <person name="Hitch T.C.A."/>
            <person name="Clavel T."/>
        </authorList>
    </citation>
    <scope>NUCLEOTIDE SEQUENCE [LARGE SCALE GENOMIC DNA]</scope>
    <source>
        <strain evidence="5 6">RF-GAM-744-WT-7</strain>
    </source>
</reference>
<name>A0A7K0K1X0_9ACTO</name>
<evidence type="ECO:0000256" key="3">
    <source>
        <dbReference type="ARBA" id="ARBA00022967"/>
    </source>
</evidence>
<dbReference type="InterPro" id="IPR003593">
    <property type="entry name" value="AAA+_ATPase"/>
</dbReference>
<gene>
    <name evidence="5" type="ORF">FYJ63_04115</name>
</gene>
<feature type="domain" description="ABC transporter" evidence="4">
    <location>
        <begin position="7"/>
        <end position="213"/>
    </location>
</feature>
<dbReference type="GO" id="GO:0016887">
    <property type="term" value="F:ATP hydrolysis activity"/>
    <property type="evidence" value="ECO:0007669"/>
    <property type="project" value="InterPro"/>
</dbReference>
<evidence type="ECO:0000256" key="2">
    <source>
        <dbReference type="ARBA" id="ARBA00022840"/>
    </source>
</evidence>
<organism evidence="5 6">
    <name type="scientific">Mobiluncus porci</name>
    <dbReference type="NCBI Taxonomy" id="2652278"/>
    <lineage>
        <taxon>Bacteria</taxon>
        <taxon>Bacillati</taxon>
        <taxon>Actinomycetota</taxon>
        <taxon>Actinomycetes</taxon>
        <taxon>Actinomycetales</taxon>
        <taxon>Actinomycetaceae</taxon>
        <taxon>Mobiluncus</taxon>
    </lineage>
</organism>
<dbReference type="SUPFAM" id="SSF52540">
    <property type="entry name" value="P-loop containing nucleoside triphosphate hydrolases"/>
    <property type="match status" value="1"/>
</dbReference>
<dbReference type="PANTHER" id="PTHR43423">
    <property type="entry name" value="ABC TRANSPORTER I FAMILY MEMBER 17"/>
    <property type="match status" value="1"/>
</dbReference>
<protein>
    <submittedName>
        <fullName evidence="5">ABC transporter ATP-binding protein</fullName>
    </submittedName>
</protein>
<dbReference type="AlphaFoldDB" id="A0A7K0K1X0"/>
<dbReference type="PANTHER" id="PTHR43423:SF1">
    <property type="entry name" value="ABC TRANSPORTER I FAMILY MEMBER 17"/>
    <property type="match status" value="1"/>
</dbReference>
<evidence type="ECO:0000259" key="4">
    <source>
        <dbReference type="PROSITE" id="PS50893"/>
    </source>
</evidence>
<keyword evidence="3" id="KW-1278">Translocase</keyword>
<dbReference type="Gene3D" id="3.40.50.300">
    <property type="entry name" value="P-loop containing nucleotide triphosphate hydrolases"/>
    <property type="match status" value="1"/>
</dbReference>
<proteinExistence type="predicted"/>
<dbReference type="SMART" id="SM00382">
    <property type="entry name" value="AAA"/>
    <property type="match status" value="1"/>
</dbReference>
<dbReference type="InterPro" id="IPR027417">
    <property type="entry name" value="P-loop_NTPase"/>
</dbReference>
<dbReference type="Proteomes" id="UP000442535">
    <property type="component" value="Unassembled WGS sequence"/>
</dbReference>
<dbReference type="GO" id="GO:0005524">
    <property type="term" value="F:ATP binding"/>
    <property type="evidence" value="ECO:0007669"/>
    <property type="project" value="UniProtKB-KW"/>
</dbReference>
<sequence>MSEEKGVEMSEIRSTGDLAFQGFLEYPEMRFPSGKFSFLAGPSGSGKSTYLRLLNRTAQPSSGEIFLGEEPISSFEVLDYRRRVLLVPQEVYLKEGTIAENFRLFYRSRREACPDADAMRAALDLCQADFSPEDETATLSGGESQRVFLAFFLSTGPEVLLLDELTAALDESTSKTLLENLKTHAATNGTTVICISHSEALVSEFSDYTARLTGR</sequence>
<dbReference type="InterPro" id="IPR003439">
    <property type="entry name" value="ABC_transporter-like_ATP-bd"/>
</dbReference>
<keyword evidence="2 5" id="KW-0067">ATP-binding</keyword>
<evidence type="ECO:0000313" key="6">
    <source>
        <dbReference type="Proteomes" id="UP000442535"/>
    </source>
</evidence>
<dbReference type="Pfam" id="PF00005">
    <property type="entry name" value="ABC_tran"/>
    <property type="match status" value="1"/>
</dbReference>
<dbReference type="EMBL" id="VUMY01000006">
    <property type="protein sequence ID" value="MST49424.1"/>
    <property type="molecule type" value="Genomic_DNA"/>
</dbReference>
<keyword evidence="6" id="KW-1185">Reference proteome</keyword>
<dbReference type="PROSITE" id="PS50893">
    <property type="entry name" value="ABC_TRANSPORTER_2"/>
    <property type="match status" value="1"/>
</dbReference>
<evidence type="ECO:0000313" key="5">
    <source>
        <dbReference type="EMBL" id="MST49424.1"/>
    </source>
</evidence>
<keyword evidence="1" id="KW-0547">Nucleotide-binding</keyword>
<comment type="caution">
    <text evidence="5">The sequence shown here is derived from an EMBL/GenBank/DDBJ whole genome shotgun (WGS) entry which is preliminary data.</text>
</comment>
<accession>A0A7K0K1X0</accession>